<dbReference type="PANTHER" id="PTHR30537:SF17">
    <property type="entry name" value="LYSR-FAMILY REGULATORY PROTEIN"/>
    <property type="match status" value="1"/>
</dbReference>
<dbReference type="SUPFAM" id="SSF46785">
    <property type="entry name" value="Winged helix' DNA-binding domain"/>
    <property type="match status" value="1"/>
</dbReference>
<proteinExistence type="inferred from homology"/>
<evidence type="ECO:0000256" key="1">
    <source>
        <dbReference type="ARBA" id="ARBA00009437"/>
    </source>
</evidence>
<keyword evidence="2" id="KW-0805">Transcription regulation</keyword>
<evidence type="ECO:0000259" key="5">
    <source>
        <dbReference type="PROSITE" id="PS50931"/>
    </source>
</evidence>
<dbReference type="InterPro" id="IPR036388">
    <property type="entry name" value="WH-like_DNA-bd_sf"/>
</dbReference>
<dbReference type="Gene3D" id="1.10.10.10">
    <property type="entry name" value="Winged helix-like DNA-binding domain superfamily/Winged helix DNA-binding domain"/>
    <property type="match status" value="1"/>
</dbReference>
<dbReference type="InterPro" id="IPR058163">
    <property type="entry name" value="LysR-type_TF_proteobact-type"/>
</dbReference>
<evidence type="ECO:0000313" key="7">
    <source>
        <dbReference type="Proteomes" id="UP000789752"/>
    </source>
</evidence>
<dbReference type="InterPro" id="IPR000847">
    <property type="entry name" value="LysR_HTH_N"/>
</dbReference>
<evidence type="ECO:0000256" key="2">
    <source>
        <dbReference type="ARBA" id="ARBA00023015"/>
    </source>
</evidence>
<dbReference type="RefSeq" id="WP_228983528.1">
    <property type="nucleotide sequence ID" value="NZ_CAJQYY010000040.1"/>
</dbReference>
<dbReference type="EMBL" id="CAJQYY010000040">
    <property type="protein sequence ID" value="CAG4923261.1"/>
    <property type="molecule type" value="Genomic_DNA"/>
</dbReference>
<organism evidence="6 7">
    <name type="scientific">Paraburkholderia gardini</name>
    <dbReference type="NCBI Taxonomy" id="2823469"/>
    <lineage>
        <taxon>Bacteria</taxon>
        <taxon>Pseudomonadati</taxon>
        <taxon>Pseudomonadota</taxon>
        <taxon>Betaproteobacteria</taxon>
        <taxon>Burkholderiales</taxon>
        <taxon>Burkholderiaceae</taxon>
        <taxon>Paraburkholderia</taxon>
    </lineage>
</organism>
<keyword evidence="7" id="KW-1185">Reference proteome</keyword>
<dbReference type="PANTHER" id="PTHR30537">
    <property type="entry name" value="HTH-TYPE TRANSCRIPTIONAL REGULATOR"/>
    <property type="match status" value="1"/>
</dbReference>
<name>A0ABM8UAM0_9BURK</name>
<sequence>MDKLAAMQAFVRVVDSGTFTRAADLMNVPKSTVTRLVQELEKDLGVRLLHRTSRQLTLTQEGQAYYEGSIRILDEVGSLDGGVSSATRLPKGKIKVELPGSLACQVVMPAMPDFFARYPDVQVEMNIGNRPVDLIAENIDCVVRLGPLLNDSLIARPAGTLPLIICASPAYLARHGMPREPAGLSQGHTIVRMTSPRSGRDFVFQLARDDAVVEVHGAHQLTVNDSGAALAAGIAGLGVLTTYAFLVEPHLQSGALQRLFPAWHAGQIPVHIAYPANRHLASKVRVFVDWAITLFRAMQPV</sequence>
<dbReference type="Gene3D" id="3.40.190.290">
    <property type="match status" value="1"/>
</dbReference>
<evidence type="ECO:0000256" key="4">
    <source>
        <dbReference type="ARBA" id="ARBA00023163"/>
    </source>
</evidence>
<dbReference type="SUPFAM" id="SSF53850">
    <property type="entry name" value="Periplasmic binding protein-like II"/>
    <property type="match status" value="1"/>
</dbReference>
<dbReference type="InterPro" id="IPR036390">
    <property type="entry name" value="WH_DNA-bd_sf"/>
</dbReference>
<comment type="caution">
    <text evidence="6">The sequence shown here is derived from an EMBL/GenBank/DDBJ whole genome shotgun (WGS) entry which is preliminary data.</text>
</comment>
<dbReference type="PROSITE" id="PS50931">
    <property type="entry name" value="HTH_LYSR"/>
    <property type="match status" value="1"/>
</dbReference>
<dbReference type="Pfam" id="PF03466">
    <property type="entry name" value="LysR_substrate"/>
    <property type="match status" value="1"/>
</dbReference>
<reference evidence="6 7" key="1">
    <citation type="submission" date="2021-04" db="EMBL/GenBank/DDBJ databases">
        <authorList>
            <person name="Vanwijnsberghe S."/>
        </authorList>
    </citation>
    <scope>NUCLEOTIDE SEQUENCE [LARGE SCALE GENOMIC DNA]</scope>
    <source>
        <strain evidence="6 7">LMG 32171</strain>
    </source>
</reference>
<dbReference type="Pfam" id="PF00126">
    <property type="entry name" value="HTH_1"/>
    <property type="match status" value="1"/>
</dbReference>
<gene>
    <name evidence="6" type="primary">pgrR_9</name>
    <name evidence="6" type="ORF">R54767_04978</name>
</gene>
<keyword evidence="3" id="KW-0238">DNA-binding</keyword>
<dbReference type="Proteomes" id="UP000789752">
    <property type="component" value="Unassembled WGS sequence"/>
</dbReference>
<evidence type="ECO:0000313" key="6">
    <source>
        <dbReference type="EMBL" id="CAG4923261.1"/>
    </source>
</evidence>
<feature type="domain" description="HTH lysR-type" evidence="5">
    <location>
        <begin position="1"/>
        <end position="59"/>
    </location>
</feature>
<evidence type="ECO:0000256" key="3">
    <source>
        <dbReference type="ARBA" id="ARBA00023125"/>
    </source>
</evidence>
<dbReference type="InterPro" id="IPR005119">
    <property type="entry name" value="LysR_subst-bd"/>
</dbReference>
<accession>A0ABM8UAM0</accession>
<comment type="similarity">
    <text evidence="1">Belongs to the LysR transcriptional regulatory family.</text>
</comment>
<keyword evidence="4" id="KW-0804">Transcription</keyword>
<protein>
    <submittedName>
        <fullName evidence="6">HTH-type transcriptional regulator PgrR</fullName>
    </submittedName>
</protein>